<evidence type="ECO:0000313" key="2">
    <source>
        <dbReference type="Proteomes" id="UP000509346"/>
    </source>
</evidence>
<dbReference type="OrthoDB" id="259822at2157"/>
<dbReference type="RefSeq" id="WP_179920822.1">
    <property type="nucleotide sequence ID" value="NZ_CP058909.1"/>
</dbReference>
<sequence length="60" mass="6494">MPTCSRCGKQILRGRLCSTHQLEAGSAATANEYELFDCPTCDGTTSGEGTRCYKCRGSDR</sequence>
<gene>
    <name evidence="1" type="ORF">HZS54_04875</name>
</gene>
<proteinExistence type="predicted"/>
<keyword evidence="2" id="KW-1185">Reference proteome</keyword>
<dbReference type="EMBL" id="CP058909">
    <property type="protein sequence ID" value="QLH81009.1"/>
    <property type="molecule type" value="Genomic_DNA"/>
</dbReference>
<evidence type="ECO:0000313" key="1">
    <source>
        <dbReference type="EMBL" id="QLH81009.1"/>
    </source>
</evidence>
<reference evidence="1 2" key="1">
    <citation type="submission" date="2020-07" db="EMBL/GenBank/DDBJ databases">
        <title>Halosimplex litoreum sp. nov. and Halosimplex rubrum sp. nov., isolated from different salt environments.</title>
        <authorList>
            <person name="Cui H."/>
        </authorList>
    </citation>
    <scope>NUCLEOTIDE SEQUENCE [LARGE SCALE GENOMIC DNA]</scope>
    <source>
        <strain evidence="1 2">R2</strain>
    </source>
</reference>
<organism evidence="1 2">
    <name type="scientific">Halosimplex pelagicum</name>
    <dbReference type="NCBI Taxonomy" id="869886"/>
    <lineage>
        <taxon>Archaea</taxon>
        <taxon>Methanobacteriati</taxon>
        <taxon>Methanobacteriota</taxon>
        <taxon>Stenosarchaea group</taxon>
        <taxon>Halobacteria</taxon>
        <taxon>Halobacteriales</taxon>
        <taxon>Haloarculaceae</taxon>
        <taxon>Halosimplex</taxon>
    </lineage>
</organism>
<dbReference type="Proteomes" id="UP000509346">
    <property type="component" value="Chromosome"/>
</dbReference>
<dbReference type="AlphaFoldDB" id="A0A7D5TA39"/>
<accession>A0A7D5TA39</accession>
<name>A0A7D5TA39_9EURY</name>
<protein>
    <submittedName>
        <fullName evidence="1">Uncharacterized protein</fullName>
    </submittedName>
</protein>
<dbReference type="GeneID" id="56081898"/>
<dbReference type="KEGG" id="hpel:HZS54_04875"/>